<dbReference type="SMART" id="SM00320">
    <property type="entry name" value="WD40"/>
    <property type="match status" value="2"/>
</dbReference>
<comment type="caution">
    <text evidence="4">The sequence shown here is derived from an EMBL/GenBank/DDBJ whole genome shotgun (WGS) entry which is preliminary data.</text>
</comment>
<protein>
    <recommendedName>
        <fullName evidence="3">EML-like second beta-propeller domain-containing protein</fullName>
    </recommendedName>
</protein>
<dbReference type="Pfam" id="PF23414">
    <property type="entry name" value="Beta-prop_EML_2"/>
    <property type="match status" value="1"/>
</dbReference>
<proteinExistence type="predicted"/>
<keyword evidence="2" id="KW-0677">Repeat</keyword>
<dbReference type="PANTHER" id="PTHR13720">
    <property type="entry name" value="WD-40 REPEAT PROTEIN"/>
    <property type="match status" value="1"/>
</dbReference>
<dbReference type="EMBL" id="CAXKWB010010720">
    <property type="protein sequence ID" value="CAL4098985.1"/>
    <property type="molecule type" value="Genomic_DNA"/>
</dbReference>
<dbReference type="InterPro" id="IPR036322">
    <property type="entry name" value="WD40_repeat_dom_sf"/>
</dbReference>
<evidence type="ECO:0000313" key="5">
    <source>
        <dbReference type="Proteomes" id="UP001497623"/>
    </source>
</evidence>
<evidence type="ECO:0000313" key="4">
    <source>
        <dbReference type="EMBL" id="CAL4098985.1"/>
    </source>
</evidence>
<gene>
    <name evidence="4" type="ORF">MNOR_LOCUS16369</name>
</gene>
<feature type="non-terminal residue" evidence="4">
    <location>
        <position position="122"/>
    </location>
</feature>
<sequence>GHMKGEVWGVACHPDLLEAVTVSEDRTLRRWSLDEGCAIARLNMRKPARNVHFKPQGNMVAVGFLDGSVSLYSYPELSKIGGAHHRQEAVSDIRFSPDGRLLAVASHEQIVDIYVVDSDGDQ</sequence>
<dbReference type="AlphaFoldDB" id="A0AAV2QXB0"/>
<dbReference type="InterPro" id="IPR015943">
    <property type="entry name" value="WD40/YVTN_repeat-like_dom_sf"/>
</dbReference>
<evidence type="ECO:0000256" key="2">
    <source>
        <dbReference type="ARBA" id="ARBA00022737"/>
    </source>
</evidence>
<evidence type="ECO:0000259" key="3">
    <source>
        <dbReference type="Pfam" id="PF23414"/>
    </source>
</evidence>
<name>A0AAV2QXB0_MEGNR</name>
<dbReference type="PANTHER" id="PTHR13720:SF33">
    <property type="entry name" value="HELP DOMAIN-CONTAINING PROTEIN"/>
    <property type="match status" value="1"/>
</dbReference>
<dbReference type="GO" id="GO:0008017">
    <property type="term" value="F:microtubule binding"/>
    <property type="evidence" value="ECO:0007669"/>
    <property type="project" value="TreeGrafter"/>
</dbReference>
<dbReference type="InterPro" id="IPR001680">
    <property type="entry name" value="WD40_rpt"/>
</dbReference>
<dbReference type="SUPFAM" id="SSF50978">
    <property type="entry name" value="WD40 repeat-like"/>
    <property type="match status" value="1"/>
</dbReference>
<evidence type="ECO:0000256" key="1">
    <source>
        <dbReference type="ARBA" id="ARBA00022574"/>
    </source>
</evidence>
<feature type="non-terminal residue" evidence="4">
    <location>
        <position position="1"/>
    </location>
</feature>
<feature type="domain" description="EML-like second beta-propeller" evidence="3">
    <location>
        <begin position="7"/>
        <end position="119"/>
    </location>
</feature>
<dbReference type="Gene3D" id="2.130.10.10">
    <property type="entry name" value="YVTN repeat-like/Quinoprotein amine dehydrogenase"/>
    <property type="match status" value="1"/>
</dbReference>
<accession>A0AAV2QXB0</accession>
<dbReference type="InterPro" id="IPR055442">
    <property type="entry name" value="Beta-prop_EML-like_2nd"/>
</dbReference>
<organism evidence="4 5">
    <name type="scientific">Meganyctiphanes norvegica</name>
    <name type="common">Northern krill</name>
    <name type="synonym">Thysanopoda norvegica</name>
    <dbReference type="NCBI Taxonomy" id="48144"/>
    <lineage>
        <taxon>Eukaryota</taxon>
        <taxon>Metazoa</taxon>
        <taxon>Ecdysozoa</taxon>
        <taxon>Arthropoda</taxon>
        <taxon>Crustacea</taxon>
        <taxon>Multicrustacea</taxon>
        <taxon>Malacostraca</taxon>
        <taxon>Eumalacostraca</taxon>
        <taxon>Eucarida</taxon>
        <taxon>Euphausiacea</taxon>
        <taxon>Euphausiidae</taxon>
        <taxon>Meganyctiphanes</taxon>
    </lineage>
</organism>
<keyword evidence="5" id="KW-1185">Reference proteome</keyword>
<keyword evidence="1" id="KW-0853">WD repeat</keyword>
<dbReference type="Proteomes" id="UP001497623">
    <property type="component" value="Unassembled WGS sequence"/>
</dbReference>
<reference evidence="4 5" key="1">
    <citation type="submission" date="2024-05" db="EMBL/GenBank/DDBJ databases">
        <authorList>
            <person name="Wallberg A."/>
        </authorList>
    </citation>
    <scope>NUCLEOTIDE SEQUENCE [LARGE SCALE GENOMIC DNA]</scope>
</reference>
<dbReference type="InterPro" id="IPR050630">
    <property type="entry name" value="WD_repeat_EMAP"/>
</dbReference>